<evidence type="ECO:0000313" key="1">
    <source>
        <dbReference type="EMBL" id="VDL61203.1"/>
    </source>
</evidence>
<organism evidence="3">
    <name type="scientific">Hymenolepis diminuta</name>
    <name type="common">Rat tapeworm</name>
    <dbReference type="NCBI Taxonomy" id="6216"/>
    <lineage>
        <taxon>Eukaryota</taxon>
        <taxon>Metazoa</taxon>
        <taxon>Spiralia</taxon>
        <taxon>Lophotrochozoa</taxon>
        <taxon>Platyhelminthes</taxon>
        <taxon>Cestoda</taxon>
        <taxon>Eucestoda</taxon>
        <taxon>Cyclophyllidea</taxon>
        <taxon>Hymenolepididae</taxon>
        <taxon>Hymenolepis</taxon>
    </lineage>
</organism>
<dbReference type="EMBL" id="UYSG01011161">
    <property type="protein sequence ID" value="VDL61203.1"/>
    <property type="molecule type" value="Genomic_DNA"/>
</dbReference>
<accession>A0A0R3STW6</accession>
<dbReference type="AlphaFoldDB" id="A0A0R3STW6"/>
<reference evidence="1 2" key="2">
    <citation type="submission" date="2018-11" db="EMBL/GenBank/DDBJ databases">
        <authorList>
            <consortium name="Pathogen Informatics"/>
        </authorList>
    </citation>
    <scope>NUCLEOTIDE SEQUENCE [LARGE SCALE GENOMIC DNA]</scope>
</reference>
<evidence type="ECO:0000313" key="3">
    <source>
        <dbReference type="WBParaSite" id="HDID_0000888701-mRNA-1"/>
    </source>
</evidence>
<reference evidence="3" key="1">
    <citation type="submission" date="2017-02" db="UniProtKB">
        <authorList>
            <consortium name="WormBaseParasite"/>
        </authorList>
    </citation>
    <scope>IDENTIFICATION</scope>
</reference>
<protein>
    <submittedName>
        <fullName evidence="1 3">Uncharacterized protein</fullName>
    </submittedName>
</protein>
<evidence type="ECO:0000313" key="2">
    <source>
        <dbReference type="Proteomes" id="UP000274504"/>
    </source>
</evidence>
<dbReference type="Proteomes" id="UP000274504">
    <property type="component" value="Unassembled WGS sequence"/>
</dbReference>
<dbReference type="WBParaSite" id="HDID_0000888701-mRNA-1">
    <property type="protein sequence ID" value="HDID_0000888701-mRNA-1"/>
    <property type="gene ID" value="HDID_0000888701"/>
</dbReference>
<proteinExistence type="predicted"/>
<gene>
    <name evidence="1" type="ORF">HDID_LOCUS8885</name>
</gene>
<name>A0A0R3STW6_HYMDI</name>
<sequence length="102" mass="11687">MLSVRLVDVDAHFTNWKERRRNMNPHIDPSGQEEIFTNADHHTAISWDALPPHEVLFEHVNPSPPPPSAVISQDAGICDVNGGTPISFFYYECHRRSPERRQ</sequence>